<evidence type="ECO:0000313" key="1">
    <source>
        <dbReference type="EMBL" id="TPG72415.1"/>
    </source>
</evidence>
<sequence length="255" mass="27776">MKQRLLTNLVGLLAGALGLAGCAVYMPMQCAAPAVHDRGQVELTGGFYLNRRLEFGANYSPVRHLLVRAAGGGLGDKADSSYYRGSQYEVALGTYWPLGKRVLLGALGGFGQAHGEARYKDGVFLFTRPTQYQLDARYNKLFGEAYGTVRLGSAVSLGLAYRITRVQFTHLTDLGKPVSVGHMLRSEPMFFVRGAFGSSPSGERPVYVQFGMGASQALNRPWGRQDPGPEAQVLQPRTYFTFGLGLALNTLFRNP</sequence>
<name>A0A502HFN0_9BACT</name>
<reference evidence="1 2" key="1">
    <citation type="journal article" date="2019" name="Environ. Microbiol.">
        <title>Species interactions and distinct microbial communities in high Arctic permafrost affected cryosols are associated with the CH4 and CO2 gas fluxes.</title>
        <authorList>
            <person name="Altshuler I."/>
            <person name="Hamel J."/>
            <person name="Turney S."/>
            <person name="Magnuson E."/>
            <person name="Levesque R."/>
            <person name="Greer C."/>
            <person name="Whyte L.G."/>
        </authorList>
    </citation>
    <scope>NUCLEOTIDE SEQUENCE [LARGE SCALE GENOMIC DNA]</scope>
    <source>
        <strain evidence="1 2">S9.2P</strain>
    </source>
</reference>
<gene>
    <name evidence="1" type="ORF">EAH73_04090</name>
</gene>
<dbReference type="Proteomes" id="UP000317646">
    <property type="component" value="Unassembled WGS sequence"/>
</dbReference>
<dbReference type="OrthoDB" id="875142at2"/>
<proteinExistence type="predicted"/>
<evidence type="ECO:0000313" key="2">
    <source>
        <dbReference type="Proteomes" id="UP000317646"/>
    </source>
</evidence>
<comment type="caution">
    <text evidence="1">The sequence shown here is derived from an EMBL/GenBank/DDBJ whole genome shotgun (WGS) entry which is preliminary data.</text>
</comment>
<keyword evidence="2" id="KW-1185">Reference proteome</keyword>
<dbReference type="EMBL" id="RCYZ01000001">
    <property type="protein sequence ID" value="TPG72415.1"/>
    <property type="molecule type" value="Genomic_DNA"/>
</dbReference>
<evidence type="ECO:0008006" key="3">
    <source>
        <dbReference type="Google" id="ProtNLM"/>
    </source>
</evidence>
<organism evidence="1 2">
    <name type="scientific">Hymenobacter nivis</name>
    <dbReference type="NCBI Taxonomy" id="1850093"/>
    <lineage>
        <taxon>Bacteria</taxon>
        <taxon>Pseudomonadati</taxon>
        <taxon>Bacteroidota</taxon>
        <taxon>Cytophagia</taxon>
        <taxon>Cytophagales</taxon>
        <taxon>Hymenobacteraceae</taxon>
        <taxon>Hymenobacter</taxon>
    </lineage>
</organism>
<dbReference type="AlphaFoldDB" id="A0A502HFN0"/>
<dbReference type="RefSeq" id="WP_140465196.1">
    <property type="nucleotide sequence ID" value="NZ_RCYZ01000001.1"/>
</dbReference>
<protein>
    <recommendedName>
        <fullName evidence="3">Outer membrane protein beta-barrel domain-containing protein</fullName>
    </recommendedName>
</protein>
<dbReference type="PROSITE" id="PS51257">
    <property type="entry name" value="PROKAR_LIPOPROTEIN"/>
    <property type="match status" value="1"/>
</dbReference>
<accession>A0A502HFN0</accession>